<comment type="subcellular location">
    <subcellularLocation>
        <location evidence="1">Cell inner membrane</location>
        <topology evidence="1">Multi-pass membrane protein</topology>
    </subcellularLocation>
</comment>
<keyword evidence="9" id="KW-0249">Electron transport</keyword>
<dbReference type="GO" id="GO:0019646">
    <property type="term" value="P:aerobic electron transport chain"/>
    <property type="evidence" value="ECO:0007669"/>
    <property type="project" value="InterPro"/>
</dbReference>
<keyword evidence="3" id="KW-0813">Transport</keyword>
<dbReference type="GO" id="GO:0009055">
    <property type="term" value="F:electron transfer activity"/>
    <property type="evidence" value="ECO:0007669"/>
    <property type="project" value="InterPro"/>
</dbReference>
<dbReference type="Proteomes" id="UP000305840">
    <property type="component" value="Unassembled WGS sequence"/>
</dbReference>
<evidence type="ECO:0000313" key="15">
    <source>
        <dbReference type="Proteomes" id="UP000305840"/>
    </source>
</evidence>
<evidence type="ECO:0000256" key="11">
    <source>
        <dbReference type="ARBA" id="ARBA00023004"/>
    </source>
</evidence>
<dbReference type="GO" id="GO:0046872">
    <property type="term" value="F:metal ion binding"/>
    <property type="evidence" value="ECO:0007669"/>
    <property type="project" value="UniProtKB-KW"/>
</dbReference>
<evidence type="ECO:0000256" key="6">
    <source>
        <dbReference type="ARBA" id="ARBA00022617"/>
    </source>
</evidence>
<feature type="non-terminal residue" evidence="14">
    <location>
        <position position="1"/>
    </location>
</feature>
<evidence type="ECO:0000256" key="2">
    <source>
        <dbReference type="ARBA" id="ARBA00009819"/>
    </source>
</evidence>
<dbReference type="RefSeq" id="WP_170968708.1">
    <property type="nucleotide sequence ID" value="NZ_SYVO01000180.1"/>
</dbReference>
<keyword evidence="8" id="KW-0479">Metal-binding</keyword>
<evidence type="ECO:0000256" key="9">
    <source>
        <dbReference type="ARBA" id="ARBA00022982"/>
    </source>
</evidence>
<organism evidence="14 15">
    <name type="scientific">Vibrio lentus</name>
    <dbReference type="NCBI Taxonomy" id="136468"/>
    <lineage>
        <taxon>Bacteria</taxon>
        <taxon>Pseudomonadati</taxon>
        <taxon>Pseudomonadota</taxon>
        <taxon>Gammaproteobacteria</taxon>
        <taxon>Vibrionales</taxon>
        <taxon>Vibrionaceae</taxon>
        <taxon>Vibrio</taxon>
    </lineage>
</organism>
<dbReference type="GO" id="GO:0070069">
    <property type="term" value="C:cytochrome complex"/>
    <property type="evidence" value="ECO:0007669"/>
    <property type="project" value="InterPro"/>
</dbReference>
<keyword evidence="11" id="KW-0408">Iron</keyword>
<name>A0A4U2EA96_9VIBR</name>
<evidence type="ECO:0000313" key="14">
    <source>
        <dbReference type="EMBL" id="TKF99753.1"/>
    </source>
</evidence>
<protein>
    <submittedName>
        <fullName evidence="14">Cytochrome bd-I ubiquinol oxidase subunit CydA</fullName>
    </submittedName>
</protein>
<keyword evidence="6" id="KW-0349">Heme</keyword>
<keyword evidence="7 13" id="KW-0812">Transmembrane</keyword>
<reference evidence="14 15" key="1">
    <citation type="submission" date="2019-04" db="EMBL/GenBank/DDBJ databases">
        <title>A reverse ecology approach based on a biological definition of microbial populations.</title>
        <authorList>
            <person name="Arevalo P."/>
            <person name="Vaninsberghe D."/>
            <person name="Elsherbini J."/>
            <person name="Gore J."/>
            <person name="Polz M."/>
        </authorList>
    </citation>
    <scope>NUCLEOTIDE SEQUENCE [LARGE SCALE GENOMIC DNA]</scope>
    <source>
        <strain evidence="14 15">10N.222.48.A1</strain>
    </source>
</reference>
<sequence>RYTDTVTDATEQQIQQAADDSIPTVWPLFWSFRIMVGCGFIMLFVFGAAFLQTYRKNITQKPWLLKAALWSIPLPWVAIEAGWFVAEYGRQPWA</sequence>
<keyword evidence="5" id="KW-0997">Cell inner membrane</keyword>
<feature type="non-terminal residue" evidence="14">
    <location>
        <position position="94"/>
    </location>
</feature>
<evidence type="ECO:0000256" key="5">
    <source>
        <dbReference type="ARBA" id="ARBA00022519"/>
    </source>
</evidence>
<evidence type="ECO:0000256" key="12">
    <source>
        <dbReference type="ARBA" id="ARBA00023136"/>
    </source>
</evidence>
<dbReference type="Pfam" id="PF01654">
    <property type="entry name" value="Cyt_bd_oxida_I"/>
    <property type="match status" value="1"/>
</dbReference>
<keyword evidence="4" id="KW-1003">Cell membrane</keyword>
<dbReference type="EMBL" id="SYVO01000180">
    <property type="protein sequence ID" value="TKF99753.1"/>
    <property type="molecule type" value="Genomic_DNA"/>
</dbReference>
<dbReference type="AlphaFoldDB" id="A0A4U2EA96"/>
<dbReference type="InterPro" id="IPR002585">
    <property type="entry name" value="Cyt-d_ubiquinol_oxidase_su_1"/>
</dbReference>
<evidence type="ECO:0000256" key="13">
    <source>
        <dbReference type="SAM" id="Phobius"/>
    </source>
</evidence>
<keyword evidence="12 13" id="KW-0472">Membrane</keyword>
<evidence type="ECO:0000256" key="4">
    <source>
        <dbReference type="ARBA" id="ARBA00022475"/>
    </source>
</evidence>
<proteinExistence type="inferred from homology"/>
<dbReference type="GO" id="GO:0016682">
    <property type="term" value="F:oxidoreductase activity, acting on diphenols and related substances as donors, oxygen as acceptor"/>
    <property type="evidence" value="ECO:0007669"/>
    <property type="project" value="TreeGrafter"/>
</dbReference>
<dbReference type="GO" id="GO:0005886">
    <property type="term" value="C:plasma membrane"/>
    <property type="evidence" value="ECO:0007669"/>
    <property type="project" value="UniProtKB-SubCell"/>
</dbReference>
<dbReference type="PANTHER" id="PTHR30365:SF0">
    <property type="entry name" value="CYTOCHROME BD-I UBIQUINOL OXIDASE SUBUNIT 1"/>
    <property type="match status" value="1"/>
</dbReference>
<accession>A0A4U2EA96</accession>
<evidence type="ECO:0000256" key="7">
    <source>
        <dbReference type="ARBA" id="ARBA00022692"/>
    </source>
</evidence>
<comment type="similarity">
    <text evidence="2">Belongs to the cytochrome ubiquinol oxidase subunit 1 family.</text>
</comment>
<gene>
    <name evidence="14" type="ORF">FCV91_25190</name>
</gene>
<feature type="transmembrane region" description="Helical" evidence="13">
    <location>
        <begin position="30"/>
        <end position="51"/>
    </location>
</feature>
<evidence type="ECO:0000256" key="3">
    <source>
        <dbReference type="ARBA" id="ARBA00022448"/>
    </source>
</evidence>
<dbReference type="GO" id="GO:0020037">
    <property type="term" value="F:heme binding"/>
    <property type="evidence" value="ECO:0007669"/>
    <property type="project" value="TreeGrafter"/>
</dbReference>
<evidence type="ECO:0000256" key="10">
    <source>
        <dbReference type="ARBA" id="ARBA00022989"/>
    </source>
</evidence>
<dbReference type="PANTHER" id="PTHR30365">
    <property type="entry name" value="CYTOCHROME D UBIQUINOL OXIDASE"/>
    <property type="match status" value="1"/>
</dbReference>
<evidence type="ECO:0000256" key="8">
    <source>
        <dbReference type="ARBA" id="ARBA00022723"/>
    </source>
</evidence>
<evidence type="ECO:0000256" key="1">
    <source>
        <dbReference type="ARBA" id="ARBA00004429"/>
    </source>
</evidence>
<feature type="transmembrane region" description="Helical" evidence="13">
    <location>
        <begin position="63"/>
        <end position="86"/>
    </location>
</feature>
<keyword evidence="10 13" id="KW-1133">Transmembrane helix</keyword>
<comment type="caution">
    <text evidence="14">The sequence shown here is derived from an EMBL/GenBank/DDBJ whole genome shotgun (WGS) entry which is preliminary data.</text>
</comment>